<feature type="compositionally biased region" description="Low complexity" evidence="1">
    <location>
        <begin position="57"/>
        <end position="70"/>
    </location>
</feature>
<feature type="compositionally biased region" description="Basic and acidic residues" evidence="1">
    <location>
        <begin position="71"/>
        <end position="83"/>
    </location>
</feature>
<evidence type="ECO:0000256" key="1">
    <source>
        <dbReference type="SAM" id="MobiDB-lite"/>
    </source>
</evidence>
<sequence>MSVKFTPGPHPTSLSRSTSSKIFLNHTPTPNPSLPNSPITITFPSCNNSSIIDSTYNPERNNRSNGNMNMNRERERDLEDPERQPLISTRELNRKRYFWSIITTILVIILLGLFIGFGGWNLGRGTGGGKWPGSPGI</sequence>
<proteinExistence type="predicted"/>
<protein>
    <submittedName>
        <fullName evidence="3">Uncharacterized protein</fullName>
    </submittedName>
</protein>
<dbReference type="Proteomes" id="UP001355207">
    <property type="component" value="Chromosome 11"/>
</dbReference>
<feature type="region of interest" description="Disordered" evidence="1">
    <location>
        <begin position="52"/>
        <end position="83"/>
    </location>
</feature>
<evidence type="ECO:0000313" key="3">
    <source>
        <dbReference type="EMBL" id="WWC92707.1"/>
    </source>
</evidence>
<keyword evidence="4" id="KW-1185">Reference proteome</keyword>
<keyword evidence="2" id="KW-0472">Membrane</keyword>
<name>A0AAX4K568_9TREE</name>
<accession>A0AAX4K568</accession>
<dbReference type="AlphaFoldDB" id="A0AAX4K568"/>
<evidence type="ECO:0000313" key="4">
    <source>
        <dbReference type="Proteomes" id="UP001355207"/>
    </source>
</evidence>
<dbReference type="GeneID" id="91098334"/>
<evidence type="ECO:0000256" key="2">
    <source>
        <dbReference type="SAM" id="Phobius"/>
    </source>
</evidence>
<organism evidence="3 4">
    <name type="scientific">Kwoniella dendrophila CBS 6074</name>
    <dbReference type="NCBI Taxonomy" id="1295534"/>
    <lineage>
        <taxon>Eukaryota</taxon>
        <taxon>Fungi</taxon>
        <taxon>Dikarya</taxon>
        <taxon>Basidiomycota</taxon>
        <taxon>Agaricomycotina</taxon>
        <taxon>Tremellomycetes</taxon>
        <taxon>Tremellales</taxon>
        <taxon>Cryptococcaceae</taxon>
        <taxon>Kwoniella</taxon>
    </lineage>
</organism>
<dbReference type="EMBL" id="CP144108">
    <property type="protein sequence ID" value="WWC92707.1"/>
    <property type="molecule type" value="Genomic_DNA"/>
</dbReference>
<reference evidence="3 4" key="1">
    <citation type="submission" date="2024-01" db="EMBL/GenBank/DDBJ databases">
        <title>Comparative genomics of Cryptococcus and Kwoniella reveals pathogenesis evolution and contrasting modes of karyotype evolution via chromosome fusion or intercentromeric recombination.</title>
        <authorList>
            <person name="Coelho M.A."/>
            <person name="David-Palma M."/>
            <person name="Shea T."/>
            <person name="Bowers K."/>
            <person name="McGinley-Smith S."/>
            <person name="Mohammad A.W."/>
            <person name="Gnirke A."/>
            <person name="Yurkov A.M."/>
            <person name="Nowrousian M."/>
            <person name="Sun S."/>
            <person name="Cuomo C.A."/>
            <person name="Heitman J."/>
        </authorList>
    </citation>
    <scope>NUCLEOTIDE SEQUENCE [LARGE SCALE GENOMIC DNA]</scope>
    <source>
        <strain evidence="3 4">CBS 6074</strain>
    </source>
</reference>
<keyword evidence="2" id="KW-0812">Transmembrane</keyword>
<keyword evidence="2" id="KW-1133">Transmembrane helix</keyword>
<gene>
    <name evidence="3" type="ORF">L201_007666</name>
</gene>
<feature type="transmembrane region" description="Helical" evidence="2">
    <location>
        <begin position="97"/>
        <end position="120"/>
    </location>
</feature>
<dbReference type="RefSeq" id="XP_066079469.1">
    <property type="nucleotide sequence ID" value="XM_066223372.1"/>
</dbReference>